<evidence type="ECO:0000313" key="1">
    <source>
        <dbReference type="EMBL" id="CAG8786475.1"/>
    </source>
</evidence>
<feature type="non-terminal residue" evidence="1">
    <location>
        <position position="204"/>
    </location>
</feature>
<name>A0ACA9RC01_9GLOM</name>
<sequence>MHLIETTVTPVTTNSHILSIHEDALVSKSTRTKPFFTQERQEPSTKMINKIDNKIDNSQHHCQAHQNRQQNRRQTIENSINIPTFEPTETRRENLDNKKSCPHDGYVLVTGGAGYIGSHTVLELLICGYNVIVIDNLSNACEESLIRVQKLARRPLKFYHANILDEKTLIPIFEKYNIWAVLHFAALKAVGESTKIPLDYYWNN</sequence>
<gene>
    <name evidence="1" type="ORF">RPERSI_LOCUS18387</name>
</gene>
<proteinExistence type="predicted"/>
<protein>
    <submittedName>
        <fullName evidence="1">5426_t:CDS:1</fullName>
    </submittedName>
</protein>
<organism evidence="1 2">
    <name type="scientific">Racocetra persica</name>
    <dbReference type="NCBI Taxonomy" id="160502"/>
    <lineage>
        <taxon>Eukaryota</taxon>
        <taxon>Fungi</taxon>
        <taxon>Fungi incertae sedis</taxon>
        <taxon>Mucoromycota</taxon>
        <taxon>Glomeromycotina</taxon>
        <taxon>Glomeromycetes</taxon>
        <taxon>Diversisporales</taxon>
        <taxon>Gigasporaceae</taxon>
        <taxon>Racocetra</taxon>
    </lineage>
</organism>
<dbReference type="EMBL" id="CAJVQC010048630">
    <property type="protein sequence ID" value="CAG8786475.1"/>
    <property type="molecule type" value="Genomic_DNA"/>
</dbReference>
<dbReference type="Proteomes" id="UP000789920">
    <property type="component" value="Unassembled WGS sequence"/>
</dbReference>
<comment type="caution">
    <text evidence="1">The sequence shown here is derived from an EMBL/GenBank/DDBJ whole genome shotgun (WGS) entry which is preliminary data.</text>
</comment>
<keyword evidence="2" id="KW-1185">Reference proteome</keyword>
<reference evidence="1" key="1">
    <citation type="submission" date="2021-06" db="EMBL/GenBank/DDBJ databases">
        <authorList>
            <person name="Kallberg Y."/>
            <person name="Tangrot J."/>
            <person name="Rosling A."/>
        </authorList>
    </citation>
    <scope>NUCLEOTIDE SEQUENCE</scope>
    <source>
        <strain evidence="1">MA461A</strain>
    </source>
</reference>
<evidence type="ECO:0000313" key="2">
    <source>
        <dbReference type="Proteomes" id="UP000789920"/>
    </source>
</evidence>
<accession>A0ACA9RC01</accession>